<dbReference type="RefSeq" id="XP_046599336.1">
    <property type="nucleotide sequence ID" value="XM_046743380.1"/>
</dbReference>
<comment type="function">
    <text evidence="9">ATP dependent phosphorylation of adenosine and other related nucleoside analogs to monophosphate derivatives.</text>
</comment>
<dbReference type="Proteomes" id="UP000829291">
    <property type="component" value="Chromosome 6"/>
</dbReference>
<dbReference type="GO" id="GO:0016301">
    <property type="term" value="F:kinase activity"/>
    <property type="evidence" value="ECO:0007669"/>
    <property type="project" value="UniProtKB-KW"/>
</dbReference>
<dbReference type="InterPro" id="IPR029056">
    <property type="entry name" value="Ribokinase-like"/>
</dbReference>
<dbReference type="GeneID" id="107219956"/>
<keyword evidence="4 9" id="KW-0808">Transferase</keyword>
<keyword evidence="6 9" id="KW-0547">Nucleotide-binding</keyword>
<reference evidence="12" key="1">
    <citation type="submission" date="2025-08" db="UniProtKB">
        <authorList>
            <consortium name="RefSeq"/>
        </authorList>
    </citation>
    <scope>IDENTIFICATION</scope>
    <source>
        <tissue evidence="12">Thorax and Abdomen</tissue>
    </source>
</reference>
<proteinExistence type="inferred from homology"/>
<comment type="pathway">
    <text evidence="1 9">Purine metabolism; AMP biosynthesis via salvage pathway; AMP from adenosine: step 1/1.</text>
</comment>
<dbReference type="PRINTS" id="PR00989">
    <property type="entry name" value="ADENOKINASE"/>
</dbReference>
<keyword evidence="7 9" id="KW-0418">Kinase</keyword>
<dbReference type="InterPro" id="IPR011611">
    <property type="entry name" value="PfkB_dom"/>
</dbReference>
<dbReference type="EC" id="2.7.1.20" evidence="3 9"/>
<evidence type="ECO:0000256" key="3">
    <source>
        <dbReference type="ARBA" id="ARBA00012119"/>
    </source>
</evidence>
<dbReference type="InterPro" id="IPR002173">
    <property type="entry name" value="Carboh/pur_kinase_PfkB_CS"/>
</dbReference>
<evidence type="ECO:0000256" key="4">
    <source>
        <dbReference type="ARBA" id="ARBA00022679"/>
    </source>
</evidence>
<keyword evidence="8 9" id="KW-0067">ATP-binding</keyword>
<comment type="cofactor">
    <cofactor evidence="9">
        <name>Mg(2+)</name>
        <dbReference type="ChEBI" id="CHEBI:18420"/>
    </cofactor>
    <text evidence="9">Binds 3 Mg(2+) ions per subunit.</text>
</comment>
<organism evidence="11 12">
    <name type="scientific">Neodiprion lecontei</name>
    <name type="common">Redheaded pine sawfly</name>
    <dbReference type="NCBI Taxonomy" id="441921"/>
    <lineage>
        <taxon>Eukaryota</taxon>
        <taxon>Metazoa</taxon>
        <taxon>Ecdysozoa</taxon>
        <taxon>Arthropoda</taxon>
        <taxon>Hexapoda</taxon>
        <taxon>Insecta</taxon>
        <taxon>Pterygota</taxon>
        <taxon>Neoptera</taxon>
        <taxon>Endopterygota</taxon>
        <taxon>Hymenoptera</taxon>
        <taxon>Tenthredinoidea</taxon>
        <taxon>Diprionidae</taxon>
        <taxon>Diprioninae</taxon>
        <taxon>Neodiprion</taxon>
    </lineage>
</organism>
<dbReference type="SUPFAM" id="SSF53613">
    <property type="entry name" value="Ribokinase-like"/>
    <property type="match status" value="1"/>
</dbReference>
<evidence type="ECO:0000313" key="11">
    <source>
        <dbReference type="Proteomes" id="UP000829291"/>
    </source>
</evidence>
<comment type="subunit">
    <text evidence="9">Monomer.</text>
</comment>
<accession>A0ABM3GGE2</accession>
<dbReference type="CDD" id="cd01168">
    <property type="entry name" value="adenosine_kinase"/>
    <property type="match status" value="1"/>
</dbReference>
<dbReference type="Gene3D" id="3.30.1110.10">
    <property type="match status" value="1"/>
</dbReference>
<evidence type="ECO:0000313" key="12">
    <source>
        <dbReference type="RefSeq" id="XP_046599336.1"/>
    </source>
</evidence>
<evidence type="ECO:0000256" key="1">
    <source>
        <dbReference type="ARBA" id="ARBA00004801"/>
    </source>
</evidence>
<evidence type="ECO:0000256" key="9">
    <source>
        <dbReference type="RuleBase" id="RU368116"/>
    </source>
</evidence>
<dbReference type="Gene3D" id="3.40.1190.20">
    <property type="match status" value="1"/>
</dbReference>
<sequence>MSDERLLAEAIRSLKTPAIAGFGNPLLDIFVTLNSDDMLNKYSLKVDGEEELPADKIQQLINELPSESEQNISPGGCAQNTIRVIQWLCGGQSGPQLGLFCGGLGNDSRGKILQDMVRAIGIDARYAIHPDLPTGVCVSMVKRPWRSLVANLGAASVYTLDNLAQHDLPLNSLKIIYIEGFFITHSFDVALELVKLARDKGITVAFNISGEYIFQEHQVAICDMVGLSGIVFGNAREMTALARVLNLQFNNVQEIPFLLNNLKRVTVGASSKNDGNWLSDEGIIVMTQGGKSPAIVVWGEGESAQITFQVLPEIPENPVLDTTGAGDSLVAGFLLGALVGRSPKACLKLGCKVASMIVTRVGVTFPESIPAHLLQ</sequence>
<keyword evidence="5 9" id="KW-0660">Purine salvage</keyword>
<feature type="domain" description="Carbohydrate kinase PfkB" evidence="10">
    <location>
        <begin position="64"/>
        <end position="366"/>
    </location>
</feature>
<dbReference type="InterPro" id="IPR001805">
    <property type="entry name" value="Adenokinase"/>
</dbReference>
<evidence type="ECO:0000259" key="10">
    <source>
        <dbReference type="Pfam" id="PF00294"/>
    </source>
</evidence>
<name>A0ABM3GGE2_NEOLC</name>
<keyword evidence="9" id="KW-0539">Nucleus</keyword>
<dbReference type="Pfam" id="PF00294">
    <property type="entry name" value="PfkB"/>
    <property type="match status" value="1"/>
</dbReference>
<evidence type="ECO:0000256" key="8">
    <source>
        <dbReference type="ARBA" id="ARBA00022840"/>
    </source>
</evidence>
<evidence type="ECO:0000256" key="5">
    <source>
        <dbReference type="ARBA" id="ARBA00022726"/>
    </source>
</evidence>
<comment type="similarity">
    <text evidence="2 9">Belongs to the carbohydrate kinase PfkB family.</text>
</comment>
<dbReference type="PANTHER" id="PTHR45769">
    <property type="entry name" value="ADENOSINE KINASE"/>
    <property type="match status" value="1"/>
</dbReference>
<evidence type="ECO:0000256" key="6">
    <source>
        <dbReference type="ARBA" id="ARBA00022741"/>
    </source>
</evidence>
<keyword evidence="9" id="KW-0460">Magnesium</keyword>
<comment type="subcellular location">
    <subcellularLocation>
        <location evidence="9">Nucleus</location>
    </subcellularLocation>
</comment>
<dbReference type="PANTHER" id="PTHR45769:SF3">
    <property type="entry name" value="ADENOSINE KINASE"/>
    <property type="match status" value="1"/>
</dbReference>
<protein>
    <recommendedName>
        <fullName evidence="3 9">Adenosine kinase</fullName>
        <shortName evidence="9">AK</shortName>
        <ecNumber evidence="3 9">2.7.1.20</ecNumber>
    </recommendedName>
    <alternativeName>
        <fullName evidence="9">Adenosine 5'-phosphotransferase</fullName>
    </alternativeName>
</protein>
<gene>
    <name evidence="12" type="primary">LOC107219956</name>
</gene>
<comment type="catalytic activity">
    <reaction evidence="9">
        <text>adenosine + ATP = AMP + ADP + H(+)</text>
        <dbReference type="Rhea" id="RHEA:20824"/>
        <dbReference type="ChEBI" id="CHEBI:15378"/>
        <dbReference type="ChEBI" id="CHEBI:16335"/>
        <dbReference type="ChEBI" id="CHEBI:30616"/>
        <dbReference type="ChEBI" id="CHEBI:456215"/>
        <dbReference type="ChEBI" id="CHEBI:456216"/>
        <dbReference type="EC" id="2.7.1.20"/>
    </reaction>
</comment>
<dbReference type="PROSITE" id="PS00584">
    <property type="entry name" value="PFKB_KINASES_2"/>
    <property type="match status" value="1"/>
</dbReference>
<keyword evidence="11" id="KW-1185">Reference proteome</keyword>
<evidence type="ECO:0000256" key="7">
    <source>
        <dbReference type="ARBA" id="ARBA00022777"/>
    </source>
</evidence>
<evidence type="ECO:0000256" key="2">
    <source>
        <dbReference type="ARBA" id="ARBA00010688"/>
    </source>
</evidence>